<keyword evidence="4 6" id="KW-1133">Transmembrane helix</keyword>
<evidence type="ECO:0000256" key="6">
    <source>
        <dbReference type="SAM" id="Phobius"/>
    </source>
</evidence>
<evidence type="ECO:0000256" key="4">
    <source>
        <dbReference type="ARBA" id="ARBA00022989"/>
    </source>
</evidence>
<dbReference type="InterPro" id="IPR043428">
    <property type="entry name" value="LivM-like"/>
</dbReference>
<keyword evidence="8" id="KW-1185">Reference proteome</keyword>
<feature type="transmembrane region" description="Helical" evidence="6">
    <location>
        <begin position="120"/>
        <end position="142"/>
    </location>
</feature>
<dbReference type="STRING" id="1122934.SAMN02745691_00857"/>
<dbReference type="OrthoDB" id="9789927at2"/>
<gene>
    <name evidence="7" type="ORF">SAMN02745691_00857</name>
</gene>
<feature type="transmembrane region" description="Helical" evidence="6">
    <location>
        <begin position="15"/>
        <end position="34"/>
    </location>
</feature>
<feature type="transmembrane region" description="Helical" evidence="6">
    <location>
        <begin position="247"/>
        <end position="274"/>
    </location>
</feature>
<evidence type="ECO:0000313" key="8">
    <source>
        <dbReference type="Proteomes" id="UP000184342"/>
    </source>
</evidence>
<evidence type="ECO:0000256" key="5">
    <source>
        <dbReference type="ARBA" id="ARBA00023136"/>
    </source>
</evidence>
<evidence type="ECO:0000256" key="1">
    <source>
        <dbReference type="ARBA" id="ARBA00004651"/>
    </source>
</evidence>
<sequence length="326" mass="35832">MNRTEIKEARKTSPVIKPVIFAVIVLALISMPLWGSRYSLSVAVLVLLYLSLAQMWNLLSGYTGLTSLGQQAFIGIGGYAIAVTTQAYKMPLVAGFIVAGVVAVVFALVISAPIFKMSGVYFTIGTWIIAEALYIFFVNWKFVNYGIGYPITAAYRIRPEVMYWISLVVGLGSIVIVVLVLRSRLGLGLMAIRDNAASAEVRGVRLYRSKLIIFLIAAIWVAITGCLLFMNQAYIIPSSAFSIDWTIAMVFMVIIGGSGTIEGPVIGAIVYIILRQYLYNFPGISNIILGVIAIIIILIAPKGIMGFINKRFNLDIFSIRRKPKRK</sequence>
<dbReference type="PANTHER" id="PTHR30482:SF17">
    <property type="entry name" value="ABC TRANSPORTER ATP-BINDING PROTEIN"/>
    <property type="match status" value="1"/>
</dbReference>
<name>A0A1M6E4W1_9FIRM</name>
<keyword evidence="3 6" id="KW-0812">Transmembrane</keyword>
<dbReference type="GO" id="GO:0005886">
    <property type="term" value="C:plasma membrane"/>
    <property type="evidence" value="ECO:0007669"/>
    <property type="project" value="UniProtKB-SubCell"/>
</dbReference>
<protein>
    <submittedName>
        <fullName evidence="7">Branched-chain amino acid transport system permease protein</fullName>
    </submittedName>
</protein>
<organism evidence="7 8">
    <name type="scientific">Parasporobacterium paucivorans DSM 15970</name>
    <dbReference type="NCBI Taxonomy" id="1122934"/>
    <lineage>
        <taxon>Bacteria</taxon>
        <taxon>Bacillati</taxon>
        <taxon>Bacillota</taxon>
        <taxon>Clostridia</taxon>
        <taxon>Lachnospirales</taxon>
        <taxon>Lachnospiraceae</taxon>
        <taxon>Parasporobacterium</taxon>
    </lineage>
</organism>
<feature type="transmembrane region" description="Helical" evidence="6">
    <location>
        <begin position="211"/>
        <end position="235"/>
    </location>
</feature>
<accession>A0A1M6E4W1</accession>
<keyword evidence="5 6" id="KW-0472">Membrane</keyword>
<dbReference type="AlphaFoldDB" id="A0A1M6E4W1"/>
<reference evidence="7 8" key="1">
    <citation type="submission" date="2016-11" db="EMBL/GenBank/DDBJ databases">
        <authorList>
            <person name="Jaros S."/>
            <person name="Januszkiewicz K."/>
            <person name="Wedrychowicz H."/>
        </authorList>
    </citation>
    <scope>NUCLEOTIDE SEQUENCE [LARGE SCALE GENOMIC DNA]</scope>
    <source>
        <strain evidence="7 8">DSM 15970</strain>
    </source>
</reference>
<evidence type="ECO:0000256" key="2">
    <source>
        <dbReference type="ARBA" id="ARBA00022475"/>
    </source>
</evidence>
<proteinExistence type="predicted"/>
<feature type="transmembrane region" description="Helical" evidence="6">
    <location>
        <begin position="40"/>
        <end position="59"/>
    </location>
</feature>
<dbReference type="Pfam" id="PF02653">
    <property type="entry name" value="BPD_transp_2"/>
    <property type="match status" value="1"/>
</dbReference>
<feature type="transmembrane region" description="Helical" evidence="6">
    <location>
        <begin position="94"/>
        <end position="115"/>
    </location>
</feature>
<dbReference type="CDD" id="cd06581">
    <property type="entry name" value="TM_PBP1_LivM_like"/>
    <property type="match status" value="1"/>
</dbReference>
<dbReference type="GO" id="GO:0015658">
    <property type="term" value="F:branched-chain amino acid transmembrane transporter activity"/>
    <property type="evidence" value="ECO:0007669"/>
    <property type="project" value="InterPro"/>
</dbReference>
<keyword evidence="2" id="KW-1003">Cell membrane</keyword>
<evidence type="ECO:0000256" key="3">
    <source>
        <dbReference type="ARBA" id="ARBA00022692"/>
    </source>
</evidence>
<dbReference type="RefSeq" id="WP_073993124.1">
    <property type="nucleotide sequence ID" value="NZ_FQYT01000007.1"/>
</dbReference>
<dbReference type="InterPro" id="IPR001851">
    <property type="entry name" value="ABC_transp_permease"/>
</dbReference>
<dbReference type="Proteomes" id="UP000184342">
    <property type="component" value="Unassembled WGS sequence"/>
</dbReference>
<feature type="transmembrane region" description="Helical" evidence="6">
    <location>
        <begin position="286"/>
        <end position="308"/>
    </location>
</feature>
<comment type="subcellular location">
    <subcellularLocation>
        <location evidence="1">Cell membrane</location>
        <topology evidence="1">Multi-pass membrane protein</topology>
    </subcellularLocation>
</comment>
<evidence type="ECO:0000313" key="7">
    <source>
        <dbReference type="EMBL" id="SHI80445.1"/>
    </source>
</evidence>
<dbReference type="PANTHER" id="PTHR30482">
    <property type="entry name" value="HIGH-AFFINITY BRANCHED-CHAIN AMINO ACID TRANSPORT SYSTEM PERMEASE"/>
    <property type="match status" value="1"/>
</dbReference>
<feature type="transmembrane region" description="Helical" evidence="6">
    <location>
        <begin position="162"/>
        <end position="181"/>
    </location>
</feature>
<dbReference type="EMBL" id="FQYT01000007">
    <property type="protein sequence ID" value="SHI80445.1"/>
    <property type="molecule type" value="Genomic_DNA"/>
</dbReference>